<dbReference type="Pfam" id="PF13673">
    <property type="entry name" value="Acetyltransf_10"/>
    <property type="match status" value="1"/>
</dbReference>
<feature type="domain" description="N-acetyltransferase" evidence="1">
    <location>
        <begin position="9"/>
        <end position="161"/>
    </location>
</feature>
<dbReference type="InterPro" id="IPR052564">
    <property type="entry name" value="N-acetyltrans/Recomb-assoc"/>
</dbReference>
<evidence type="ECO:0000313" key="2">
    <source>
        <dbReference type="EMBL" id="EGJ49465.1"/>
    </source>
</evidence>
<gene>
    <name evidence="2" type="ORF">Desaf_1122</name>
</gene>
<dbReference type="PANTHER" id="PTHR43451:SF1">
    <property type="entry name" value="ACETYLTRANSFERASE"/>
    <property type="match status" value="1"/>
</dbReference>
<dbReference type="eggNOG" id="COG1247">
    <property type="taxonomic scope" value="Bacteria"/>
</dbReference>
<dbReference type="STRING" id="690850.Desaf_1122"/>
<sequence>MISKTYKNLVIRAVRLEDAEAISRVQNAAVRRIPEGSPTKDVAAWSGASSPASVRRNMVHGVVGFVAEIDGEIAGFAVLAGNVVRIVCVHPDHSGSGLGSALLAKVEQEAMRRGQHILRLSASPSAKPFYRSRGYNVVRENTRQLPLDECLPCVEMAKTIAS</sequence>
<dbReference type="SUPFAM" id="SSF55729">
    <property type="entry name" value="Acyl-CoA N-acyltransferases (Nat)"/>
    <property type="match status" value="1"/>
</dbReference>
<dbReference type="PROSITE" id="PS51186">
    <property type="entry name" value="GNAT"/>
    <property type="match status" value="1"/>
</dbReference>
<dbReference type="InterPro" id="IPR016181">
    <property type="entry name" value="Acyl_CoA_acyltransferase"/>
</dbReference>
<dbReference type="GO" id="GO:0016747">
    <property type="term" value="F:acyltransferase activity, transferring groups other than amino-acyl groups"/>
    <property type="evidence" value="ECO:0007669"/>
    <property type="project" value="InterPro"/>
</dbReference>
<dbReference type="InterPro" id="IPR000182">
    <property type="entry name" value="GNAT_dom"/>
</dbReference>
<protein>
    <submittedName>
        <fullName evidence="2">GCN5-related N-acetyltransferase</fullName>
    </submittedName>
</protein>
<keyword evidence="3" id="KW-1185">Reference proteome</keyword>
<dbReference type="Gene3D" id="3.40.630.30">
    <property type="match status" value="1"/>
</dbReference>
<accession>F3YXM1</accession>
<name>F3YXM1_DESAF</name>
<keyword evidence="2" id="KW-0808">Transferase</keyword>
<dbReference type="EMBL" id="CP003221">
    <property type="protein sequence ID" value="EGJ49465.1"/>
    <property type="molecule type" value="Genomic_DNA"/>
</dbReference>
<organism evidence="2 3">
    <name type="scientific">Desulfocurvibacter africanus subsp. africanus str. Walvis Bay</name>
    <dbReference type="NCBI Taxonomy" id="690850"/>
    <lineage>
        <taxon>Bacteria</taxon>
        <taxon>Pseudomonadati</taxon>
        <taxon>Thermodesulfobacteriota</taxon>
        <taxon>Desulfovibrionia</taxon>
        <taxon>Desulfovibrionales</taxon>
        <taxon>Desulfovibrionaceae</taxon>
        <taxon>Desulfocurvibacter</taxon>
    </lineage>
</organism>
<dbReference type="AlphaFoldDB" id="F3YXM1"/>
<dbReference type="HOGENOM" id="CLU_087351_4_0_7"/>
<dbReference type="Proteomes" id="UP000007844">
    <property type="component" value="Chromosome"/>
</dbReference>
<evidence type="ECO:0000259" key="1">
    <source>
        <dbReference type="PROSITE" id="PS51186"/>
    </source>
</evidence>
<dbReference type="RefSeq" id="WP_014259273.1">
    <property type="nucleotide sequence ID" value="NC_016629.1"/>
</dbReference>
<reference evidence="2 3" key="1">
    <citation type="journal article" date="2011" name="J. Bacteriol.">
        <title>Genome sequence of the mercury-methylating and pleomorphic Desulfovibrio africanus Strain Walvis Bay.</title>
        <authorList>
            <person name="Brown S.D."/>
            <person name="Wall J.D."/>
            <person name="Kucken A.M."/>
            <person name="Gilmour C.C."/>
            <person name="Podar M."/>
            <person name="Brandt C.C."/>
            <person name="Teshima H."/>
            <person name="Detter J.C."/>
            <person name="Han C.S."/>
            <person name="Land M.L."/>
            <person name="Lucas S."/>
            <person name="Han J."/>
            <person name="Pennacchio L."/>
            <person name="Nolan M."/>
            <person name="Pitluck S."/>
            <person name="Woyke T."/>
            <person name="Goodwin L."/>
            <person name="Palumbo A.V."/>
            <person name="Elias D.A."/>
        </authorList>
    </citation>
    <scope>NUCLEOTIDE SEQUENCE [LARGE SCALE GENOMIC DNA]</scope>
    <source>
        <strain evidence="2 3">Walvis Bay</strain>
    </source>
</reference>
<proteinExistence type="predicted"/>
<dbReference type="PANTHER" id="PTHR43451">
    <property type="entry name" value="ACETYLTRANSFERASE (GNAT) FAMILY PROTEIN"/>
    <property type="match status" value="1"/>
</dbReference>
<dbReference type="CDD" id="cd04301">
    <property type="entry name" value="NAT_SF"/>
    <property type="match status" value="1"/>
</dbReference>
<dbReference type="KEGG" id="daf:Desaf_1122"/>
<evidence type="ECO:0000313" key="3">
    <source>
        <dbReference type="Proteomes" id="UP000007844"/>
    </source>
</evidence>